<keyword evidence="3" id="KW-1185">Reference proteome</keyword>
<dbReference type="AlphaFoldDB" id="A0ABD5NTM5"/>
<reference evidence="2 3" key="1">
    <citation type="journal article" date="2019" name="Int. J. Syst. Evol. Microbiol.">
        <title>The Global Catalogue of Microorganisms (GCM) 10K type strain sequencing project: providing services to taxonomists for standard genome sequencing and annotation.</title>
        <authorList>
            <consortium name="The Broad Institute Genomics Platform"/>
            <consortium name="The Broad Institute Genome Sequencing Center for Infectious Disease"/>
            <person name="Wu L."/>
            <person name="Ma J."/>
        </authorList>
    </citation>
    <scope>NUCLEOTIDE SEQUENCE [LARGE SCALE GENOMIC DNA]</scope>
    <source>
        <strain evidence="2 3">IBRC-M 10256</strain>
    </source>
</reference>
<evidence type="ECO:0000256" key="1">
    <source>
        <dbReference type="SAM" id="MobiDB-lite"/>
    </source>
</evidence>
<proteinExistence type="predicted"/>
<comment type="caution">
    <text evidence="2">The sequence shown here is derived from an EMBL/GenBank/DDBJ whole genome shotgun (WGS) entry which is preliminary data.</text>
</comment>
<gene>
    <name evidence="2" type="ORF">ACFOUR_17275</name>
</gene>
<name>A0ABD5NTM5_9EURY</name>
<evidence type="ECO:0000313" key="3">
    <source>
        <dbReference type="Proteomes" id="UP001595846"/>
    </source>
</evidence>
<dbReference type="EMBL" id="JBHSAQ010000016">
    <property type="protein sequence ID" value="MFC3960115.1"/>
    <property type="molecule type" value="Genomic_DNA"/>
</dbReference>
<organism evidence="2 3">
    <name type="scientific">Halovivax cerinus</name>
    <dbReference type="NCBI Taxonomy" id="1487865"/>
    <lineage>
        <taxon>Archaea</taxon>
        <taxon>Methanobacteriati</taxon>
        <taxon>Methanobacteriota</taxon>
        <taxon>Stenosarchaea group</taxon>
        <taxon>Halobacteria</taxon>
        <taxon>Halobacteriales</taxon>
        <taxon>Natrialbaceae</taxon>
        <taxon>Halovivax</taxon>
    </lineage>
</organism>
<dbReference type="PROSITE" id="PS51257">
    <property type="entry name" value="PROKAR_LIPOPROTEIN"/>
    <property type="match status" value="1"/>
</dbReference>
<accession>A0ABD5NTM5</accession>
<sequence>MDRRTYLAGVTAGSSALFAGCSAVLGDGEPSADETNGPGDDPDAYDVPGVLDTPTVVDFETARLTASVVGGGVHVDDRLSGRIGFVEPATPEGPARLVASLRNDASFAETVYAERIPFLDSPTTGRTREYDTMYLAPTAESDLVAAAPEATRDETGRWRLVEVGSDWFPEAVTLDPGESIELVYRLLGHHDADRAPIEAGRYRFGHGDASFSIAVWPTGEPGPTDPSTHVGVDVPRLPTRGDESTKRATRWFHEATSESAVYLEPDVESIELPGRVEFDFVNRARELATGNPYYWRLYKLVDERWYPVYPWGWNTPLSSVPPGDVDETALHCYHENALPTADGRTVGHLGGGRYAYTVDYSVDNEWHAALFDVEAEPITVDVADDATVADEGDRLVVTLPNHADAREPTAVTVNPTGSAGERVIPEQLVRRPFRAFRNALPLFEPGVERVEVRTDRATGLGPVGYETDGTRTISYDGRVYEATGDEID</sequence>
<dbReference type="GeneID" id="73901477"/>
<protein>
    <submittedName>
        <fullName evidence="2">Uncharacterized protein</fullName>
    </submittedName>
</protein>
<dbReference type="Proteomes" id="UP001595846">
    <property type="component" value="Unassembled WGS sequence"/>
</dbReference>
<feature type="region of interest" description="Disordered" evidence="1">
    <location>
        <begin position="222"/>
        <end position="242"/>
    </location>
</feature>
<evidence type="ECO:0000313" key="2">
    <source>
        <dbReference type="EMBL" id="MFC3960115.1"/>
    </source>
</evidence>
<dbReference type="RefSeq" id="WP_256532396.1">
    <property type="nucleotide sequence ID" value="NZ_CP101824.1"/>
</dbReference>